<dbReference type="RefSeq" id="WP_301725691.1">
    <property type="nucleotide sequence ID" value="NZ_JAUJWW010000002.1"/>
</dbReference>
<gene>
    <name evidence="2" type="ORF">QWY15_05475</name>
</gene>
<keyword evidence="1" id="KW-0472">Membrane</keyword>
<feature type="transmembrane region" description="Helical" evidence="1">
    <location>
        <begin position="20"/>
        <end position="36"/>
    </location>
</feature>
<feature type="transmembrane region" description="Helical" evidence="1">
    <location>
        <begin position="67"/>
        <end position="86"/>
    </location>
</feature>
<sequence length="87" mass="10009">MGMFLKNDENITKKDKLLSVFQLFICVILLILTFFFERLYSEIFLKVFASLILLMIGTENFQKIKVVAYICYAAAAVLLTSIIFNLS</sequence>
<keyword evidence="1" id="KW-1133">Transmembrane helix</keyword>
<evidence type="ECO:0000256" key="1">
    <source>
        <dbReference type="SAM" id="Phobius"/>
    </source>
</evidence>
<feature type="transmembrane region" description="Helical" evidence="1">
    <location>
        <begin position="43"/>
        <end position="61"/>
    </location>
</feature>
<dbReference type="Proteomes" id="UP001172054">
    <property type="component" value="Unassembled WGS sequence"/>
</dbReference>
<organism evidence="2 3">
    <name type="scientific">Planococcus liqunii</name>
    <dbReference type="NCBI Taxonomy" id="3058394"/>
    <lineage>
        <taxon>Bacteria</taxon>
        <taxon>Bacillati</taxon>
        <taxon>Bacillota</taxon>
        <taxon>Bacilli</taxon>
        <taxon>Bacillales</taxon>
        <taxon>Caryophanaceae</taxon>
        <taxon>Planococcus</taxon>
    </lineage>
</organism>
<comment type="caution">
    <text evidence="2">The sequence shown here is derived from an EMBL/GenBank/DDBJ whole genome shotgun (WGS) entry which is preliminary data.</text>
</comment>
<keyword evidence="1" id="KW-0812">Transmembrane</keyword>
<accession>A0ABT8MPB7</accession>
<name>A0ABT8MPB7_9BACL</name>
<dbReference type="EMBL" id="JAUJWW010000002">
    <property type="protein sequence ID" value="MDN7226743.1"/>
    <property type="molecule type" value="Genomic_DNA"/>
</dbReference>
<evidence type="ECO:0008006" key="4">
    <source>
        <dbReference type="Google" id="ProtNLM"/>
    </source>
</evidence>
<keyword evidence="3" id="KW-1185">Reference proteome</keyword>
<reference evidence="2 3" key="1">
    <citation type="submission" date="2023-06" db="EMBL/GenBank/DDBJ databases">
        <title>Novel species in genus Planococcus.</title>
        <authorList>
            <person name="Ning S."/>
        </authorList>
    </citation>
    <scope>NUCLEOTIDE SEQUENCE [LARGE SCALE GENOMIC DNA]</scope>
    <source>
        <strain evidence="2 3">N064</strain>
    </source>
</reference>
<evidence type="ECO:0000313" key="3">
    <source>
        <dbReference type="Proteomes" id="UP001172054"/>
    </source>
</evidence>
<evidence type="ECO:0000313" key="2">
    <source>
        <dbReference type="EMBL" id="MDN7226743.1"/>
    </source>
</evidence>
<proteinExistence type="predicted"/>
<protein>
    <recommendedName>
        <fullName evidence="4">DUF3953 domain-containing protein</fullName>
    </recommendedName>
</protein>